<organism evidence="1 2">
    <name type="scientific">Brenneria goodwinii</name>
    <dbReference type="NCBI Taxonomy" id="1109412"/>
    <lineage>
        <taxon>Bacteria</taxon>
        <taxon>Pseudomonadati</taxon>
        <taxon>Pseudomonadota</taxon>
        <taxon>Gammaproteobacteria</taxon>
        <taxon>Enterobacterales</taxon>
        <taxon>Pectobacteriaceae</taxon>
        <taxon>Brenneria</taxon>
    </lineage>
</organism>
<dbReference type="EMBL" id="CGIG01000001">
    <property type="protein sequence ID" value="CPR16356.1"/>
    <property type="molecule type" value="Genomic_DNA"/>
</dbReference>
<reference evidence="2" key="1">
    <citation type="submission" date="2015-01" db="EMBL/GenBank/DDBJ databases">
        <authorList>
            <person name="Paterson Steve"/>
        </authorList>
    </citation>
    <scope>NUCLEOTIDE SEQUENCE [LARGE SCALE GENOMIC DNA]</scope>
    <source>
        <strain evidence="2">OBR1</strain>
    </source>
</reference>
<accession>A0A0G4JUK6</accession>
<dbReference type="Proteomes" id="UP000044377">
    <property type="component" value="Unassembled WGS sequence"/>
</dbReference>
<gene>
    <name evidence="1" type="ORF">BN1221_02027c</name>
</gene>
<keyword evidence="2" id="KW-1185">Reference proteome</keyword>
<name>A0A0G4JUK6_9GAMM</name>
<dbReference type="AlphaFoldDB" id="A0A0G4JUK6"/>
<dbReference type="STRING" id="1109412.BN1221_02027c"/>
<evidence type="ECO:0000313" key="2">
    <source>
        <dbReference type="Proteomes" id="UP000044377"/>
    </source>
</evidence>
<sequence>MEKQGENGIAAQGNQCRWGEWNYHRYDDFFGRKTLSHLPTSPFDAALDGH</sequence>
<proteinExistence type="predicted"/>
<protein>
    <submittedName>
        <fullName evidence="1">Uncharacterized protein</fullName>
    </submittedName>
</protein>
<evidence type="ECO:0000313" key="1">
    <source>
        <dbReference type="EMBL" id="CPR16356.1"/>
    </source>
</evidence>